<comment type="caution">
    <text evidence="2">The sequence shown here is derived from an EMBL/GenBank/DDBJ whole genome shotgun (WGS) entry which is preliminary data.</text>
</comment>
<accession>A0AA39NSN9</accession>
<evidence type="ECO:0000313" key="3">
    <source>
        <dbReference type="Proteomes" id="UP001175227"/>
    </source>
</evidence>
<evidence type="ECO:0000313" key="2">
    <source>
        <dbReference type="EMBL" id="KAK0470945.1"/>
    </source>
</evidence>
<protein>
    <submittedName>
        <fullName evidence="2">Uncharacterized protein</fullName>
    </submittedName>
</protein>
<keyword evidence="3" id="KW-1185">Reference proteome</keyword>
<reference evidence="2" key="1">
    <citation type="submission" date="2023-06" db="EMBL/GenBank/DDBJ databases">
        <authorList>
            <consortium name="Lawrence Berkeley National Laboratory"/>
            <person name="Ahrendt S."/>
            <person name="Sahu N."/>
            <person name="Indic B."/>
            <person name="Wong-Bajracharya J."/>
            <person name="Merenyi Z."/>
            <person name="Ke H.-M."/>
            <person name="Monk M."/>
            <person name="Kocsube S."/>
            <person name="Drula E."/>
            <person name="Lipzen A."/>
            <person name="Balint B."/>
            <person name="Henrissat B."/>
            <person name="Andreopoulos B."/>
            <person name="Martin F.M."/>
            <person name="Harder C.B."/>
            <person name="Rigling D."/>
            <person name="Ford K.L."/>
            <person name="Foster G.D."/>
            <person name="Pangilinan J."/>
            <person name="Papanicolaou A."/>
            <person name="Barry K."/>
            <person name="LaButti K."/>
            <person name="Viragh M."/>
            <person name="Koriabine M."/>
            <person name="Yan M."/>
            <person name="Riley R."/>
            <person name="Champramary S."/>
            <person name="Plett K.L."/>
            <person name="Tsai I.J."/>
            <person name="Slot J."/>
            <person name="Sipos G."/>
            <person name="Plett J."/>
            <person name="Nagy L.G."/>
            <person name="Grigoriev I.V."/>
        </authorList>
    </citation>
    <scope>NUCLEOTIDE SEQUENCE</scope>
    <source>
        <strain evidence="2">ICMP 16352</strain>
    </source>
</reference>
<dbReference type="AlphaFoldDB" id="A0AA39NSN9"/>
<proteinExistence type="predicted"/>
<gene>
    <name evidence="2" type="ORF">IW261DRAFT_1553660</name>
</gene>
<dbReference type="EMBL" id="JAUEPR010000057">
    <property type="protein sequence ID" value="KAK0470945.1"/>
    <property type="molecule type" value="Genomic_DNA"/>
</dbReference>
<organism evidence="2 3">
    <name type="scientific">Armillaria novae-zelandiae</name>
    <dbReference type="NCBI Taxonomy" id="153914"/>
    <lineage>
        <taxon>Eukaryota</taxon>
        <taxon>Fungi</taxon>
        <taxon>Dikarya</taxon>
        <taxon>Basidiomycota</taxon>
        <taxon>Agaricomycotina</taxon>
        <taxon>Agaricomycetes</taxon>
        <taxon>Agaricomycetidae</taxon>
        <taxon>Agaricales</taxon>
        <taxon>Marasmiineae</taxon>
        <taxon>Physalacriaceae</taxon>
        <taxon>Armillaria</taxon>
    </lineage>
</organism>
<feature type="region of interest" description="Disordered" evidence="1">
    <location>
        <begin position="56"/>
        <end position="78"/>
    </location>
</feature>
<evidence type="ECO:0000256" key="1">
    <source>
        <dbReference type="SAM" id="MobiDB-lite"/>
    </source>
</evidence>
<sequence>MHGVSLPTHEYARVAVRYIRELKVLSKRERLRALERATRAYTSVVLRLRAQAEKEAVMTSPANNRPPSPTFSTWSHTQSHAGHLVPTPSAVFRSPLVKLRRAPLLRCFVPSPDGDWLSDTSVLRCEAEMDKAGVRGLLRTGDVVWDVAVGDEANLGRMVWDGRYLIDLDYTFSVTGDLPRYLLALAFPPSYFHRVVRGGNNGAGGGPDRVRTETPQGTYHNVVRWVHRSSFQLRARRGTRIPIPESGGLFVDPGWYGTVVVETEGTNESLRDLQERLGIGRGIQSASMRAKGADSSWGDDKMVFRILRERSRPGEIWIRAVGVKERVN</sequence>
<dbReference type="Proteomes" id="UP001175227">
    <property type="component" value="Unassembled WGS sequence"/>
</dbReference>
<name>A0AA39NSN9_9AGAR</name>